<evidence type="ECO:0000313" key="5">
    <source>
        <dbReference type="Proteomes" id="UP000276741"/>
    </source>
</evidence>
<dbReference type="GO" id="GO:0005737">
    <property type="term" value="C:cytoplasm"/>
    <property type="evidence" value="ECO:0007669"/>
    <property type="project" value="TreeGrafter"/>
</dbReference>
<reference evidence="5" key="2">
    <citation type="submission" date="2018-04" db="EMBL/GenBank/DDBJ databases">
        <title>Complete genome sequence of Sulfodiicoccus acidiphilus strain HS-1.</title>
        <authorList>
            <person name="Sakai H.D."/>
            <person name="Kurosawa N."/>
        </authorList>
    </citation>
    <scope>NUCLEOTIDE SEQUENCE [LARGE SCALE GENOMIC DNA]</scope>
    <source>
        <strain evidence="5">HS-1</strain>
    </source>
</reference>
<dbReference type="Gene3D" id="3.30.930.10">
    <property type="entry name" value="Bira Bifunctional Protein, Domain 2"/>
    <property type="match status" value="1"/>
</dbReference>
<evidence type="ECO:0000259" key="2">
    <source>
        <dbReference type="PROSITE" id="PS51733"/>
    </source>
</evidence>
<protein>
    <recommendedName>
        <fullName evidence="2">BPL/LPL catalytic domain-containing protein</fullName>
    </recommendedName>
</protein>
<dbReference type="KEGG" id="sacd:HS1genome_2184"/>
<dbReference type="SUPFAM" id="SSF55681">
    <property type="entry name" value="Class II aaRS and biotin synthetases"/>
    <property type="match status" value="1"/>
</dbReference>
<dbReference type="Proteomes" id="UP000616143">
    <property type="component" value="Unassembled WGS sequence"/>
</dbReference>
<dbReference type="PROSITE" id="PS51733">
    <property type="entry name" value="BPL_LPL_CATALYTIC"/>
    <property type="match status" value="1"/>
</dbReference>
<dbReference type="InterPro" id="IPR004143">
    <property type="entry name" value="BPL_LPL_catalytic"/>
</dbReference>
<dbReference type="InterPro" id="IPR045864">
    <property type="entry name" value="aa-tRNA-synth_II/BPL/LPL"/>
</dbReference>
<organism evidence="3 5">
    <name type="scientific">Sulfodiicoccus acidiphilus</name>
    <dbReference type="NCBI Taxonomy" id="1670455"/>
    <lineage>
        <taxon>Archaea</taxon>
        <taxon>Thermoproteota</taxon>
        <taxon>Thermoprotei</taxon>
        <taxon>Sulfolobales</taxon>
        <taxon>Sulfolobaceae</taxon>
        <taxon>Sulfodiicoccus</taxon>
    </lineage>
</organism>
<dbReference type="GO" id="GO:0009249">
    <property type="term" value="P:protein lipoylation"/>
    <property type="evidence" value="ECO:0007669"/>
    <property type="project" value="InterPro"/>
</dbReference>
<sequence length="245" mass="27298">MLRLKVAYTSIEDPYLNLALDEVAVRRFLEPFLRIWMNSEAVVMGVSSSLSAEVNLSEVRREGVPLARRFSGGGTVFHDSGNLNYSIVVPRSLVGDWGPELLYGRLLTAVLKALMNLGAEPEVRNQTDVVVKGRKVSGNAGYFTSTSNLLHGTVLLSSNLDKMRRLLRIPPLNAKSTADPVKYRVGNLIDLVGRRVKMEEVRVALVSSFSELLGLRTEECELDEEVAEAKKLVSKYRDPSFIFRK</sequence>
<reference evidence="4" key="1">
    <citation type="journal article" date="2014" name="Int. J. Syst. Evol. Microbiol.">
        <title>Complete genome sequence of Corynebacterium casei LMG S-19264T (=DSM 44701T), isolated from a smear-ripened cheese.</title>
        <authorList>
            <consortium name="US DOE Joint Genome Institute (JGI-PGF)"/>
            <person name="Walter F."/>
            <person name="Albersmeier A."/>
            <person name="Kalinowski J."/>
            <person name="Ruckert C."/>
        </authorList>
    </citation>
    <scope>NUCLEOTIDE SEQUENCE</scope>
    <source>
        <strain evidence="4">JCM 31740</strain>
    </source>
</reference>
<evidence type="ECO:0000313" key="4">
    <source>
        <dbReference type="EMBL" id="GGU03669.1"/>
    </source>
</evidence>
<dbReference type="UniPathway" id="UPA00537">
    <property type="reaction ID" value="UER00595"/>
</dbReference>
<dbReference type="InterPro" id="IPR004562">
    <property type="entry name" value="LipoylTrfase_LipoateP_Ligase"/>
</dbReference>
<dbReference type="EMBL" id="AP018553">
    <property type="protein sequence ID" value="BBD73795.1"/>
    <property type="molecule type" value="Genomic_DNA"/>
</dbReference>
<dbReference type="PANTHER" id="PTHR12561">
    <property type="entry name" value="LIPOATE-PROTEIN LIGASE"/>
    <property type="match status" value="1"/>
</dbReference>
<dbReference type="Proteomes" id="UP000276741">
    <property type="component" value="Chromosome"/>
</dbReference>
<feature type="domain" description="BPL/LPL catalytic" evidence="2">
    <location>
        <begin position="27"/>
        <end position="217"/>
    </location>
</feature>
<dbReference type="Pfam" id="PF21948">
    <property type="entry name" value="LplA-B_cat"/>
    <property type="match status" value="1"/>
</dbReference>
<evidence type="ECO:0000313" key="3">
    <source>
        <dbReference type="EMBL" id="BBD73795.1"/>
    </source>
</evidence>
<reference evidence="3" key="3">
    <citation type="journal article" date="2019" name="BMC Res. Notes">
        <title>Complete genome sequence of the Sulfodiicoccus acidiphilus strain HS-1T, the first crenarchaeon that lacks polB3, isolated from an acidic hot spring in Ohwaku-dani, Hakone, Japan.</title>
        <authorList>
            <person name="Sakai H.D."/>
            <person name="Kurosawa N."/>
        </authorList>
    </citation>
    <scope>NUCLEOTIDE SEQUENCE</scope>
    <source>
        <strain evidence="3">HS-1</strain>
    </source>
</reference>
<evidence type="ECO:0000256" key="1">
    <source>
        <dbReference type="ARBA" id="ARBA00005085"/>
    </source>
</evidence>
<dbReference type="EMBL" id="BMQS01000026">
    <property type="protein sequence ID" value="GGU03669.1"/>
    <property type="molecule type" value="Genomic_DNA"/>
</dbReference>
<proteinExistence type="predicted"/>
<comment type="pathway">
    <text evidence="1">Protein modification; protein lipoylation via exogenous pathway; protein N(6)-(lipoyl)lysine from lipoate: step 2/2.</text>
</comment>
<dbReference type="PANTHER" id="PTHR12561:SF3">
    <property type="entry name" value="LIPOYLTRANSFERASE 1, MITOCHONDRIAL"/>
    <property type="match status" value="1"/>
</dbReference>
<gene>
    <name evidence="4" type="ORF">GCM10007116_20670</name>
    <name evidence="3" type="ORF">HS1genome_2184</name>
</gene>
<dbReference type="AlphaFoldDB" id="A0A348B6J3"/>
<accession>A0A348B6J3</accession>
<name>A0A348B6J3_9CREN</name>
<dbReference type="GO" id="GO:0017118">
    <property type="term" value="F:lipoyltransferase activity"/>
    <property type="evidence" value="ECO:0007669"/>
    <property type="project" value="TreeGrafter"/>
</dbReference>
<keyword evidence="5" id="KW-1185">Reference proteome</keyword>
<reference evidence="4" key="4">
    <citation type="submission" date="2020-09" db="EMBL/GenBank/DDBJ databases">
        <authorList>
            <person name="Sun Q."/>
            <person name="Ohkuma M."/>
        </authorList>
    </citation>
    <scope>NUCLEOTIDE SEQUENCE</scope>
    <source>
        <strain evidence="4">JCM 31740</strain>
    </source>
</reference>
<dbReference type="CDD" id="cd16443">
    <property type="entry name" value="LplA"/>
    <property type="match status" value="1"/>
</dbReference>